<dbReference type="Proteomes" id="UP001552299">
    <property type="component" value="Unassembled WGS sequence"/>
</dbReference>
<evidence type="ECO:0000256" key="1">
    <source>
        <dbReference type="ARBA" id="ARBA00022737"/>
    </source>
</evidence>
<reference evidence="2 3" key="1">
    <citation type="journal article" date="2024" name="Plant Biotechnol. J.">
        <title>Dendrobium thyrsiflorum genome and its molecular insights into genes involved in important horticultural traits.</title>
        <authorList>
            <person name="Chen B."/>
            <person name="Wang J.Y."/>
            <person name="Zheng P.J."/>
            <person name="Li K.L."/>
            <person name="Liang Y.M."/>
            <person name="Chen X.F."/>
            <person name="Zhang C."/>
            <person name="Zhao X."/>
            <person name="He X."/>
            <person name="Zhang G.Q."/>
            <person name="Liu Z.J."/>
            <person name="Xu Q."/>
        </authorList>
    </citation>
    <scope>NUCLEOTIDE SEQUENCE [LARGE SCALE GENOMIC DNA]</scope>
    <source>
        <strain evidence="2">GZMU011</strain>
    </source>
</reference>
<dbReference type="Gene3D" id="2.20.110.10">
    <property type="entry name" value="Histone H3 K4-specific methyltransferase SET7/9 N-terminal domain"/>
    <property type="match status" value="2"/>
</dbReference>
<name>A0ABD0V6V7_DENTH</name>
<dbReference type="AlphaFoldDB" id="A0ABD0V6V7"/>
<comment type="caution">
    <text evidence="2">The sequence shown here is derived from an EMBL/GenBank/DDBJ whole genome shotgun (WGS) entry which is preliminary data.</text>
</comment>
<evidence type="ECO:0000313" key="3">
    <source>
        <dbReference type="Proteomes" id="UP001552299"/>
    </source>
</evidence>
<dbReference type="PANTHER" id="PTHR43215:SF15">
    <property type="entry name" value="PROTEIN ACCUMULATION AND REPLICATION OF CHLOROPLASTS 3, CHLOROPLASTIC"/>
    <property type="match status" value="1"/>
</dbReference>
<dbReference type="SUPFAM" id="SSF52490">
    <property type="entry name" value="Tubulin nucleotide-binding domain-like"/>
    <property type="match status" value="1"/>
</dbReference>
<dbReference type="SMART" id="SM00698">
    <property type="entry name" value="MORN"/>
    <property type="match status" value="4"/>
</dbReference>
<organism evidence="2 3">
    <name type="scientific">Dendrobium thyrsiflorum</name>
    <name type="common">Pinecone-like raceme dendrobium</name>
    <name type="synonym">Orchid</name>
    <dbReference type="NCBI Taxonomy" id="117978"/>
    <lineage>
        <taxon>Eukaryota</taxon>
        <taxon>Viridiplantae</taxon>
        <taxon>Streptophyta</taxon>
        <taxon>Embryophyta</taxon>
        <taxon>Tracheophyta</taxon>
        <taxon>Spermatophyta</taxon>
        <taxon>Magnoliopsida</taxon>
        <taxon>Liliopsida</taxon>
        <taxon>Asparagales</taxon>
        <taxon>Orchidaceae</taxon>
        <taxon>Epidendroideae</taxon>
        <taxon>Malaxideae</taxon>
        <taxon>Dendrobiinae</taxon>
        <taxon>Dendrobium</taxon>
    </lineage>
</organism>
<sequence length="743" mass="82323">MESAAARGSHVGFSPSIRSHCRVPPKSFSAGPSGFLCRRRQRTPLPLLRAAYTLDSHNGDEPVDVIGIGSRKDSIIDFCLASQAVSASRFRFWTIYSRDQKKVQLLERCHSKDVFIRNVEFPLAPHSCLSATILVASAGHDLDQIAAVDLLYSVKSVGGLAIAIVLKPFSFEGQRRQKEVNDLVNKLKLCSNFYVDLCAFIGFFFYPFFSVVEADSFFKAEIGTLAEALESANNTVLLAMWTISSMISNTHENILCTSEGKVKDVKPSEVIKVFEGYGELKIYHGAGYSVNAAIMQAIFHCPLFAAGLKGFNRLAIILIKSACNIGENDMLEINSSFRRITGYTGDIIFSKMSEPNLEPKFVVTTLLIMGGHNEKMVTHNKGFLSSILENLPFFYRFFKINSTEASNLPANNSSGDPLLASASGSKSVWDLAKLFYPLEHILNQGAFPDKLENVTLRNDSCHETAGEVAGLAEINNAPMSKFGSQPSEGKQGIAVVKQGSHEIGPAFHVAQLWAKKCSASRSNKNDKVDTFSLPVGVKSSKLYPDSTPYSNHVLAENSDYINNEVLGGITSDMSKKDSLLSVRAAMMLEAERESLKSWNPVVEIQYRGGMYRGRCRAGLPDGKGRLTSMDGSFYEGFWKCGKRSGLGTFCYSNGDLFRGPWRDDLMHGKGWFYFHTGDRWFANFWRGKANGEGRFFSKNGSVFFGFFRDGWRHGQSVCIDADGSRWKELWDDGILVNRTPLDK</sequence>
<keyword evidence="3" id="KW-1185">Reference proteome</keyword>
<protein>
    <recommendedName>
        <fullName evidence="4">Protein ACCUMULATION AND REPLICATION OF CHLOROPLASTS 3</fullName>
    </recommendedName>
</protein>
<dbReference type="InterPro" id="IPR003409">
    <property type="entry name" value="MORN"/>
</dbReference>
<dbReference type="InterPro" id="IPR036525">
    <property type="entry name" value="Tubulin/FtsZ_GTPase_sf"/>
</dbReference>
<dbReference type="PANTHER" id="PTHR43215">
    <property type="entry name" value="RADIAL SPOKE HEAD 1 HOMOLOG"/>
    <property type="match status" value="1"/>
</dbReference>
<evidence type="ECO:0008006" key="4">
    <source>
        <dbReference type="Google" id="ProtNLM"/>
    </source>
</evidence>
<dbReference type="SUPFAM" id="SSF82185">
    <property type="entry name" value="Histone H3 K4-specific methyltransferase SET7/9 N-terminal domain"/>
    <property type="match status" value="1"/>
</dbReference>
<dbReference type="Pfam" id="PF02493">
    <property type="entry name" value="MORN"/>
    <property type="match status" value="5"/>
</dbReference>
<gene>
    <name evidence="2" type="ORF">M5K25_010486</name>
</gene>
<accession>A0ABD0V6V7</accession>
<dbReference type="GO" id="GO:0016020">
    <property type="term" value="C:membrane"/>
    <property type="evidence" value="ECO:0007669"/>
    <property type="project" value="UniProtKB-ARBA"/>
</dbReference>
<evidence type="ECO:0000313" key="2">
    <source>
        <dbReference type="EMBL" id="KAL0918477.1"/>
    </source>
</evidence>
<dbReference type="EMBL" id="JANQDX010000009">
    <property type="protein sequence ID" value="KAL0918477.1"/>
    <property type="molecule type" value="Genomic_DNA"/>
</dbReference>
<dbReference type="Gene3D" id="3.40.50.1440">
    <property type="entry name" value="Tubulin/FtsZ, GTPase domain"/>
    <property type="match status" value="1"/>
</dbReference>
<keyword evidence="1" id="KW-0677">Repeat</keyword>
<proteinExistence type="predicted"/>